<feature type="transmembrane region" description="Helical" evidence="7">
    <location>
        <begin position="350"/>
        <end position="377"/>
    </location>
</feature>
<feature type="transmembrane region" description="Helical" evidence="7">
    <location>
        <begin position="212"/>
        <end position="232"/>
    </location>
</feature>
<organism evidence="8 9">
    <name type="scientific">Maribacter arcticus</name>
    <dbReference type="NCBI Taxonomy" id="561365"/>
    <lineage>
        <taxon>Bacteria</taxon>
        <taxon>Pseudomonadati</taxon>
        <taxon>Bacteroidota</taxon>
        <taxon>Flavobacteriia</taxon>
        <taxon>Flavobacteriales</taxon>
        <taxon>Flavobacteriaceae</taxon>
        <taxon>Maribacter</taxon>
    </lineage>
</organism>
<feature type="transmembrane region" description="Helical" evidence="7">
    <location>
        <begin position="55"/>
        <end position="76"/>
    </location>
</feature>
<dbReference type="CDD" id="cd10328">
    <property type="entry name" value="SLC5sbd_YidK"/>
    <property type="match status" value="1"/>
</dbReference>
<dbReference type="NCBIfam" id="TIGR00813">
    <property type="entry name" value="sss"/>
    <property type="match status" value="1"/>
</dbReference>
<dbReference type="GO" id="GO:0005886">
    <property type="term" value="C:plasma membrane"/>
    <property type="evidence" value="ECO:0007669"/>
    <property type="project" value="TreeGrafter"/>
</dbReference>
<feature type="transmembrane region" description="Helical" evidence="7">
    <location>
        <begin position="302"/>
        <end position="327"/>
    </location>
</feature>
<dbReference type="Gene3D" id="1.20.1730.10">
    <property type="entry name" value="Sodium/glucose cotransporter"/>
    <property type="match status" value="1"/>
</dbReference>
<feature type="transmembrane region" description="Helical" evidence="7">
    <location>
        <begin position="96"/>
        <end position="118"/>
    </location>
</feature>
<dbReference type="EMBL" id="FUYL01000002">
    <property type="protein sequence ID" value="SKB30445.1"/>
    <property type="molecule type" value="Genomic_DNA"/>
</dbReference>
<evidence type="ECO:0000313" key="9">
    <source>
        <dbReference type="Proteomes" id="UP000190339"/>
    </source>
</evidence>
<evidence type="ECO:0000313" key="8">
    <source>
        <dbReference type="EMBL" id="SKB30445.1"/>
    </source>
</evidence>
<evidence type="ECO:0000256" key="6">
    <source>
        <dbReference type="RuleBase" id="RU362091"/>
    </source>
</evidence>
<feature type="transmembrane region" description="Helical" evidence="7">
    <location>
        <begin position="430"/>
        <end position="447"/>
    </location>
</feature>
<comment type="similarity">
    <text evidence="2 6">Belongs to the sodium:solute symporter (SSF) (TC 2.A.21) family.</text>
</comment>
<evidence type="ECO:0000256" key="7">
    <source>
        <dbReference type="SAM" id="Phobius"/>
    </source>
</evidence>
<feature type="transmembrane region" description="Helical" evidence="7">
    <location>
        <begin position="181"/>
        <end position="200"/>
    </location>
</feature>
<dbReference type="GO" id="GO:0005412">
    <property type="term" value="F:D-glucose:sodium symporter activity"/>
    <property type="evidence" value="ECO:0007669"/>
    <property type="project" value="TreeGrafter"/>
</dbReference>
<dbReference type="Pfam" id="PF00474">
    <property type="entry name" value="SSF"/>
    <property type="match status" value="1"/>
</dbReference>
<dbReference type="PANTHER" id="PTHR11819">
    <property type="entry name" value="SOLUTE CARRIER FAMILY 5"/>
    <property type="match status" value="1"/>
</dbReference>
<dbReference type="InterPro" id="IPR001734">
    <property type="entry name" value="Na/solute_symporter"/>
</dbReference>
<feature type="transmembrane region" description="Helical" evidence="7">
    <location>
        <begin position="262"/>
        <end position="281"/>
    </location>
</feature>
<feature type="transmembrane region" description="Helical" evidence="7">
    <location>
        <begin position="139"/>
        <end position="161"/>
    </location>
</feature>
<dbReference type="PANTHER" id="PTHR11819:SF195">
    <property type="entry name" value="SODIUM_GLUCOSE COTRANSPORTER 4"/>
    <property type="match status" value="1"/>
</dbReference>
<gene>
    <name evidence="8" type="ORF">SAMN05660866_00623</name>
</gene>
<evidence type="ECO:0000256" key="3">
    <source>
        <dbReference type="ARBA" id="ARBA00022692"/>
    </source>
</evidence>
<evidence type="ECO:0000256" key="2">
    <source>
        <dbReference type="ARBA" id="ARBA00006434"/>
    </source>
</evidence>
<proteinExistence type="inferred from homology"/>
<evidence type="ECO:0000256" key="1">
    <source>
        <dbReference type="ARBA" id="ARBA00004141"/>
    </source>
</evidence>
<dbReference type="AlphaFoldDB" id="A0A1T5A6C1"/>
<dbReference type="STRING" id="561365.SAMN05660866_00623"/>
<dbReference type="NCBIfam" id="NF007790">
    <property type="entry name" value="PRK10484.1"/>
    <property type="match status" value="1"/>
</dbReference>
<keyword evidence="4 7" id="KW-1133">Transmembrane helix</keyword>
<sequence>MIVVILKYPIYLSTIYFFNFQIMIGILSFLGFTILVAVISYLATRKTDEKSSDGYFLGGRSLTAGVIAGSLLLTNLSTEQIVGLNGSAYTDGLSVMAWETLAAIAIVVAAIFLLPRYLKGGLTTVPQFLAKRFDVATKTITSGLFLTGYVVVLLPVILYSGSVAISGMFDVPTLLDVSDKTALIICIWGIGIIGSIYAVFGGLKAVAVSDSINAIGLLIGGLLIPVFGLMAIGDGSVFEGLENLISANPERFDSTGNPGQEVPFSTIFTGMMLVQLFYWGTNQQIIQRALGAKNLAEGQKGLLLASFLKILGPLILVLPGMIAYHYFEGGLDSSDLAYPELVRAVLPKPLVGFFAAVLFGAILSSFNSVLNSSVTLFGIDIYKQHINKEASETTVVKYGKIFGICLALAAMFIAPLIANAGSLFNYLQEINGIYSIPIFTIIVIGYLTKRVPAIAAKIGIFSGSVLYCVSQFWLKGRFVSDALAEAKSAGITDANNLKLIEAEAYPHYLHIMAILFVTNIVIMLVIGAVKPRKEPFVLEYTNQVSITPYKYVNQAGIGICAIVIGIYIYFAR</sequence>
<reference evidence="9" key="1">
    <citation type="submission" date="2017-02" db="EMBL/GenBank/DDBJ databases">
        <authorList>
            <person name="Varghese N."/>
            <person name="Submissions S."/>
        </authorList>
    </citation>
    <scope>NUCLEOTIDE SEQUENCE [LARGE SCALE GENOMIC DNA]</scope>
    <source>
        <strain evidence="9">DSM 23546</strain>
    </source>
</reference>
<dbReference type="PROSITE" id="PS50283">
    <property type="entry name" value="NA_SOLUT_SYMP_3"/>
    <property type="match status" value="1"/>
</dbReference>
<evidence type="ECO:0000256" key="4">
    <source>
        <dbReference type="ARBA" id="ARBA00022989"/>
    </source>
</evidence>
<keyword evidence="5 7" id="KW-0472">Membrane</keyword>
<feature type="transmembrane region" description="Helical" evidence="7">
    <location>
        <begin position="454"/>
        <end position="474"/>
    </location>
</feature>
<dbReference type="InterPro" id="IPR038377">
    <property type="entry name" value="Na/Glc_symporter_sf"/>
</dbReference>
<feature type="transmembrane region" description="Helical" evidence="7">
    <location>
        <begin position="398"/>
        <end position="418"/>
    </location>
</feature>
<keyword evidence="9" id="KW-1185">Reference proteome</keyword>
<evidence type="ECO:0000256" key="5">
    <source>
        <dbReference type="ARBA" id="ARBA00023136"/>
    </source>
</evidence>
<accession>A0A1T5A6C1</accession>
<keyword evidence="3 7" id="KW-0812">Transmembrane</keyword>
<comment type="subcellular location">
    <subcellularLocation>
        <location evidence="1">Membrane</location>
        <topology evidence="1">Multi-pass membrane protein</topology>
    </subcellularLocation>
</comment>
<feature type="transmembrane region" description="Helical" evidence="7">
    <location>
        <begin position="508"/>
        <end position="530"/>
    </location>
</feature>
<feature type="transmembrane region" description="Helical" evidence="7">
    <location>
        <begin position="551"/>
        <end position="570"/>
    </location>
</feature>
<protein>
    <submittedName>
        <fullName evidence="8">Solute:Na+ symporter, SSS family</fullName>
    </submittedName>
</protein>
<dbReference type="Proteomes" id="UP000190339">
    <property type="component" value="Unassembled WGS sequence"/>
</dbReference>
<name>A0A1T5A6C1_9FLAO</name>
<feature type="transmembrane region" description="Helical" evidence="7">
    <location>
        <begin position="20"/>
        <end position="43"/>
    </location>
</feature>